<protein>
    <recommendedName>
        <fullName evidence="1">N-acetyltransferase domain-containing protein</fullName>
    </recommendedName>
</protein>
<evidence type="ECO:0000313" key="3">
    <source>
        <dbReference type="Proteomes" id="UP000193675"/>
    </source>
</evidence>
<sequence length="110" mass="11950">MGGLAWCCDYWATRDGTLVRRIKVTGCDNSPHENPDSSSLPSWSRQVLDRRSTEGLATGHGGVWGVIRRDDNLLIGVISLQGRADDNPVLGYWIGVDYWSKGYATGGPAA</sequence>
<evidence type="ECO:0000259" key="1">
    <source>
        <dbReference type="Pfam" id="PF13302"/>
    </source>
</evidence>
<dbReference type="Pfam" id="PF13302">
    <property type="entry name" value="Acetyltransf_3"/>
    <property type="match status" value="1"/>
</dbReference>
<reference evidence="2 3" key="1">
    <citation type="submission" date="2017-04" db="EMBL/GenBank/DDBJ databases">
        <title>Presence of VIM-2 positive Pseudomonas species in chickens and their surrounding environment.</title>
        <authorList>
            <person name="Zhang R."/>
        </authorList>
    </citation>
    <scope>NUCLEOTIDE SEQUENCE [LARGE SCALE GENOMIC DNA]</scope>
    <source>
        <strain evidence="2 3">DZ-C18</strain>
    </source>
</reference>
<name>A0A1X0ZQM4_PSEPU</name>
<feature type="domain" description="N-acetyltransferase" evidence="1">
    <location>
        <begin position="49"/>
        <end position="105"/>
    </location>
</feature>
<organism evidence="2 3">
    <name type="scientific">Pseudomonas putida</name>
    <name type="common">Arthrobacter siderocapsulatus</name>
    <dbReference type="NCBI Taxonomy" id="303"/>
    <lineage>
        <taxon>Bacteria</taxon>
        <taxon>Pseudomonadati</taxon>
        <taxon>Pseudomonadota</taxon>
        <taxon>Gammaproteobacteria</taxon>
        <taxon>Pseudomonadales</taxon>
        <taxon>Pseudomonadaceae</taxon>
        <taxon>Pseudomonas</taxon>
    </lineage>
</organism>
<dbReference type="Gene3D" id="3.40.630.30">
    <property type="match status" value="1"/>
</dbReference>
<evidence type="ECO:0000313" key="2">
    <source>
        <dbReference type="EMBL" id="ORL61165.1"/>
    </source>
</evidence>
<dbReference type="Proteomes" id="UP000193675">
    <property type="component" value="Unassembled WGS sequence"/>
</dbReference>
<dbReference type="GO" id="GO:0016747">
    <property type="term" value="F:acyltransferase activity, transferring groups other than amino-acyl groups"/>
    <property type="evidence" value="ECO:0007669"/>
    <property type="project" value="InterPro"/>
</dbReference>
<proteinExistence type="predicted"/>
<comment type="caution">
    <text evidence="2">The sequence shown here is derived from an EMBL/GenBank/DDBJ whole genome shotgun (WGS) entry which is preliminary data.</text>
</comment>
<dbReference type="EMBL" id="NBWC01000034">
    <property type="protein sequence ID" value="ORL61165.1"/>
    <property type="molecule type" value="Genomic_DNA"/>
</dbReference>
<dbReference type="InterPro" id="IPR000182">
    <property type="entry name" value="GNAT_dom"/>
</dbReference>
<dbReference type="SUPFAM" id="SSF55729">
    <property type="entry name" value="Acyl-CoA N-acyltransferases (Nat)"/>
    <property type="match status" value="1"/>
</dbReference>
<gene>
    <name evidence="2" type="ORF">B7H17_21525</name>
</gene>
<dbReference type="InterPro" id="IPR016181">
    <property type="entry name" value="Acyl_CoA_acyltransferase"/>
</dbReference>
<dbReference type="RefSeq" id="WP_084858603.1">
    <property type="nucleotide sequence ID" value="NZ_JAOTEI010000078.1"/>
</dbReference>
<dbReference type="OrthoDB" id="9801656at2"/>
<dbReference type="AlphaFoldDB" id="A0A1X0ZQM4"/>
<accession>A0A1X0ZQM4</accession>